<sequence>MANHHLLPEELIKSPQFKTMFGRLKGIGWDPDGASNGIFLPGSKNLAQTTGMPGHWSNHGQYTEAVKNKLVKLNNNLGSLTDIDLALGVKNIQAWASQGLENGLFKIDAITGRLL</sequence>
<organism evidence="1 2">
    <name type="scientific">Pseudomonas amygdali pv. eriobotryae</name>
    <dbReference type="NCBI Taxonomy" id="129137"/>
    <lineage>
        <taxon>Bacteria</taxon>
        <taxon>Pseudomonadati</taxon>
        <taxon>Pseudomonadota</taxon>
        <taxon>Gammaproteobacteria</taxon>
        <taxon>Pseudomonadales</taxon>
        <taxon>Pseudomonadaceae</taxon>
        <taxon>Pseudomonas</taxon>
        <taxon>Pseudomonas amygdali</taxon>
    </lineage>
</organism>
<dbReference type="Proteomes" id="UP000050490">
    <property type="component" value="Unassembled WGS sequence"/>
</dbReference>
<dbReference type="AlphaFoldDB" id="A0A0P9PUR5"/>
<gene>
    <name evidence="1" type="ORF">ALO70_200037</name>
</gene>
<dbReference type="EMBL" id="LJQI01000313">
    <property type="protein sequence ID" value="KPX24658.1"/>
    <property type="molecule type" value="Genomic_DNA"/>
</dbReference>
<accession>A0A0P9PUR5</accession>
<evidence type="ECO:0000313" key="2">
    <source>
        <dbReference type="Proteomes" id="UP000050490"/>
    </source>
</evidence>
<evidence type="ECO:0000313" key="1">
    <source>
        <dbReference type="EMBL" id="KPX24658.1"/>
    </source>
</evidence>
<dbReference type="Pfam" id="PF14412">
    <property type="entry name" value="AHH"/>
    <property type="match status" value="1"/>
</dbReference>
<reference evidence="1 2" key="1">
    <citation type="submission" date="2015-09" db="EMBL/GenBank/DDBJ databases">
        <title>Genome announcement of multiple Pseudomonas syringae strains.</title>
        <authorList>
            <person name="Thakur S."/>
            <person name="Wang P.W."/>
            <person name="Gong Y."/>
            <person name="Weir B.S."/>
            <person name="Guttman D.S."/>
        </authorList>
    </citation>
    <scope>NUCLEOTIDE SEQUENCE [LARGE SCALE GENOMIC DNA]</scope>
    <source>
        <strain evidence="1 2">ICMP4455</strain>
    </source>
</reference>
<protein>
    <submittedName>
        <fullName evidence="1">Glycosyl transferase family 2</fullName>
    </submittedName>
</protein>
<keyword evidence="1" id="KW-0808">Transferase</keyword>
<proteinExistence type="predicted"/>
<name>A0A0P9PUR5_PSEA0</name>
<dbReference type="InterPro" id="IPR032871">
    <property type="entry name" value="AHH_dom_containing"/>
</dbReference>
<dbReference type="GO" id="GO:0016740">
    <property type="term" value="F:transferase activity"/>
    <property type="evidence" value="ECO:0007669"/>
    <property type="project" value="UniProtKB-KW"/>
</dbReference>
<comment type="caution">
    <text evidence="1">The sequence shown here is derived from an EMBL/GenBank/DDBJ whole genome shotgun (WGS) entry which is preliminary data.</text>
</comment>
<dbReference type="PATRIC" id="fig|129137.4.peg.3745"/>